<dbReference type="SFLD" id="SFLDG01066">
    <property type="entry name" value="organic_radical-activating_enz"/>
    <property type="match status" value="1"/>
</dbReference>
<dbReference type="InterPro" id="IPR012838">
    <property type="entry name" value="PFL1_activating"/>
</dbReference>
<comment type="catalytic activity">
    <reaction evidence="13 14">
        <text>glycyl-[formate C-acetyltransferase] + reduced [flavodoxin] + S-adenosyl-L-methionine = glycin-2-yl radical-[formate C-acetyltransferase] + semiquinone [flavodoxin] + 5'-deoxyadenosine + L-methionine + H(+)</text>
        <dbReference type="Rhea" id="RHEA:19225"/>
        <dbReference type="Rhea" id="RHEA-COMP:10622"/>
        <dbReference type="Rhea" id="RHEA-COMP:12190"/>
        <dbReference type="Rhea" id="RHEA-COMP:12191"/>
        <dbReference type="Rhea" id="RHEA-COMP:14480"/>
        <dbReference type="ChEBI" id="CHEBI:15378"/>
        <dbReference type="ChEBI" id="CHEBI:17319"/>
        <dbReference type="ChEBI" id="CHEBI:29947"/>
        <dbReference type="ChEBI" id="CHEBI:32722"/>
        <dbReference type="ChEBI" id="CHEBI:57618"/>
        <dbReference type="ChEBI" id="CHEBI:57844"/>
        <dbReference type="ChEBI" id="CHEBI:59789"/>
        <dbReference type="ChEBI" id="CHEBI:140311"/>
        <dbReference type="EC" id="1.97.1.4"/>
    </reaction>
</comment>
<dbReference type="Pfam" id="PF04055">
    <property type="entry name" value="Radical_SAM"/>
    <property type="match status" value="1"/>
</dbReference>
<evidence type="ECO:0000256" key="6">
    <source>
        <dbReference type="ARBA" id="ARBA00022485"/>
    </source>
</evidence>
<evidence type="ECO:0000256" key="2">
    <source>
        <dbReference type="ARBA" id="ARBA00004496"/>
    </source>
</evidence>
<dbReference type="GO" id="GO:0016829">
    <property type="term" value="F:lyase activity"/>
    <property type="evidence" value="ECO:0007669"/>
    <property type="project" value="UniProtKB-KW"/>
</dbReference>
<evidence type="ECO:0000256" key="4">
    <source>
        <dbReference type="ARBA" id="ARBA00012303"/>
    </source>
</evidence>
<dbReference type="PANTHER" id="PTHR30352:SF5">
    <property type="entry name" value="PYRUVATE FORMATE-LYASE 1-ACTIVATING ENZYME"/>
    <property type="match status" value="1"/>
</dbReference>
<dbReference type="InterPro" id="IPR040074">
    <property type="entry name" value="BssD/PflA/YjjW"/>
</dbReference>
<dbReference type="GO" id="GO:0043365">
    <property type="term" value="F:[formate-C-acetyltransferase]-activating enzyme activity"/>
    <property type="evidence" value="ECO:0007669"/>
    <property type="project" value="UniProtKB-EC"/>
</dbReference>
<comment type="function">
    <text evidence="1 14">Activation of pyruvate formate-lyase under anaerobic conditions by generation of an organic free radical, using S-adenosylmethionine and reduced flavodoxin as cosubstrates to produce 5'-deoxy-adenosine.</text>
</comment>
<dbReference type="RefSeq" id="WP_216568766.1">
    <property type="nucleotide sequence ID" value="NZ_JAHLOQ010000007.1"/>
</dbReference>
<comment type="subcellular location">
    <subcellularLocation>
        <location evidence="2 14">Cytoplasm</location>
    </subcellularLocation>
</comment>
<evidence type="ECO:0000256" key="8">
    <source>
        <dbReference type="ARBA" id="ARBA00022691"/>
    </source>
</evidence>
<dbReference type="InterPro" id="IPR001989">
    <property type="entry name" value="Radical_activat_CS"/>
</dbReference>
<dbReference type="InterPro" id="IPR007197">
    <property type="entry name" value="rSAM"/>
</dbReference>
<dbReference type="PROSITE" id="PS01087">
    <property type="entry name" value="RADICAL_ACTIVATING"/>
    <property type="match status" value="1"/>
</dbReference>
<accession>A0ABS6DW12</accession>
<evidence type="ECO:0000256" key="9">
    <source>
        <dbReference type="ARBA" id="ARBA00022723"/>
    </source>
</evidence>
<dbReference type="SFLD" id="SFLDG01067">
    <property type="entry name" value="SPASM/twitch_domain_containing"/>
    <property type="match status" value="1"/>
</dbReference>
<evidence type="ECO:0000256" key="11">
    <source>
        <dbReference type="ARBA" id="ARBA00023004"/>
    </source>
</evidence>
<evidence type="ECO:0000256" key="10">
    <source>
        <dbReference type="ARBA" id="ARBA00023002"/>
    </source>
</evidence>
<dbReference type="SFLD" id="SFLDS00029">
    <property type="entry name" value="Radical_SAM"/>
    <property type="match status" value="1"/>
</dbReference>
<evidence type="ECO:0000313" key="17">
    <source>
        <dbReference type="Proteomes" id="UP001196301"/>
    </source>
</evidence>
<evidence type="ECO:0000256" key="3">
    <source>
        <dbReference type="ARBA" id="ARBA00009777"/>
    </source>
</evidence>
<keyword evidence="12 14" id="KW-0411">Iron-sulfur</keyword>
<dbReference type="SFLD" id="SFLDF00278">
    <property type="entry name" value="pyruvate_formate-lyase_activas"/>
    <property type="match status" value="1"/>
</dbReference>
<evidence type="ECO:0000256" key="1">
    <source>
        <dbReference type="ARBA" id="ARBA00003141"/>
    </source>
</evidence>
<reference evidence="16 17" key="1">
    <citation type="submission" date="2021-06" db="EMBL/GenBank/DDBJ databases">
        <authorList>
            <person name="Sun Q."/>
            <person name="Li D."/>
        </authorList>
    </citation>
    <scope>NUCLEOTIDE SEQUENCE [LARGE SCALE GENOMIC DNA]</scope>
    <source>
        <strain evidence="16 17">N19</strain>
    </source>
</reference>
<dbReference type="InterPro" id="IPR012839">
    <property type="entry name" value="Organic_radical_activase"/>
</dbReference>
<protein>
    <recommendedName>
        <fullName evidence="5 14">Pyruvate formate-lyase-activating enzyme</fullName>
        <ecNumber evidence="4 14">1.97.1.4</ecNumber>
    </recommendedName>
</protein>
<comment type="similarity">
    <text evidence="3 14">Belongs to the organic radical-activating enzymes family.</text>
</comment>
<evidence type="ECO:0000313" key="16">
    <source>
        <dbReference type="EMBL" id="MBU5335628.1"/>
    </source>
</evidence>
<comment type="caution">
    <text evidence="16">The sequence shown here is derived from an EMBL/GenBank/DDBJ whole genome shotgun (WGS) entry which is preliminary data.</text>
</comment>
<keyword evidence="17" id="KW-1185">Reference proteome</keyword>
<dbReference type="InterPro" id="IPR034457">
    <property type="entry name" value="Organic_radical-activating"/>
</dbReference>
<keyword evidence="16" id="KW-0670">Pyruvate</keyword>
<comment type="cofactor">
    <cofactor evidence="14">
        <name>[4Fe-4S] cluster</name>
        <dbReference type="ChEBI" id="CHEBI:49883"/>
    </cofactor>
    <text evidence="14">Binds 1 [4Fe-4S] cluster. The cluster is coordinated with 3 cysteines and an exchangeable S-adenosyl-L-methionine.</text>
</comment>
<dbReference type="InterPro" id="IPR034465">
    <property type="entry name" value="Pyruvate_for-lyase_activase"/>
</dbReference>
<keyword evidence="16" id="KW-0456">Lyase</keyword>
<organism evidence="16 17">
    <name type="scientific">Intestinibacter bartlettii</name>
    <dbReference type="NCBI Taxonomy" id="261299"/>
    <lineage>
        <taxon>Bacteria</taxon>
        <taxon>Bacillati</taxon>
        <taxon>Bacillota</taxon>
        <taxon>Clostridia</taxon>
        <taxon>Peptostreptococcales</taxon>
        <taxon>Peptostreptococcaceae</taxon>
        <taxon>Intestinibacter</taxon>
    </lineage>
</organism>
<keyword evidence="9 14" id="KW-0479">Metal-binding</keyword>
<dbReference type="NCBIfam" id="TIGR02493">
    <property type="entry name" value="PFLA"/>
    <property type="match status" value="1"/>
</dbReference>
<dbReference type="EC" id="1.97.1.4" evidence="4 14"/>
<keyword evidence="6 14" id="KW-0004">4Fe-4S</keyword>
<keyword evidence="7 14" id="KW-0963">Cytoplasm</keyword>
<dbReference type="PIRSF" id="PIRSF000371">
    <property type="entry name" value="PFL_act_enz"/>
    <property type="match status" value="1"/>
</dbReference>
<keyword evidence="10 14" id="KW-0560">Oxidoreductase</keyword>
<evidence type="ECO:0000256" key="14">
    <source>
        <dbReference type="RuleBase" id="RU362053"/>
    </source>
</evidence>
<proteinExistence type="inferred from homology"/>
<dbReference type="SFLD" id="SFLDG01118">
    <property type="entry name" value="activating_enzymes__group_2"/>
    <property type="match status" value="1"/>
</dbReference>
<dbReference type="Proteomes" id="UP001196301">
    <property type="component" value="Unassembled WGS sequence"/>
</dbReference>
<dbReference type="PROSITE" id="PS51918">
    <property type="entry name" value="RADICAL_SAM"/>
    <property type="match status" value="1"/>
</dbReference>
<name>A0ABS6DW12_9FIRM</name>
<gene>
    <name evidence="16" type="primary">pflA</name>
    <name evidence="16" type="ORF">KQI20_04165</name>
</gene>
<keyword evidence="8 14" id="KW-0949">S-adenosyl-L-methionine</keyword>
<feature type="domain" description="Radical SAM core" evidence="15">
    <location>
        <begin position="15"/>
        <end position="240"/>
    </location>
</feature>
<evidence type="ECO:0000256" key="7">
    <source>
        <dbReference type="ARBA" id="ARBA00022490"/>
    </source>
</evidence>
<keyword evidence="11 14" id="KW-0408">Iron</keyword>
<evidence type="ECO:0000256" key="5">
    <source>
        <dbReference type="ARBA" id="ARBA00021356"/>
    </source>
</evidence>
<evidence type="ECO:0000256" key="13">
    <source>
        <dbReference type="ARBA" id="ARBA00047533"/>
    </source>
</evidence>
<dbReference type="CDD" id="cd01335">
    <property type="entry name" value="Radical_SAM"/>
    <property type="match status" value="1"/>
</dbReference>
<dbReference type="PANTHER" id="PTHR30352">
    <property type="entry name" value="PYRUVATE FORMATE-LYASE-ACTIVATING ENZYME"/>
    <property type="match status" value="1"/>
</dbReference>
<evidence type="ECO:0000256" key="12">
    <source>
        <dbReference type="ARBA" id="ARBA00023014"/>
    </source>
</evidence>
<dbReference type="EMBL" id="JAHLOQ010000007">
    <property type="protein sequence ID" value="MBU5335628.1"/>
    <property type="molecule type" value="Genomic_DNA"/>
</dbReference>
<dbReference type="NCBIfam" id="TIGR02494">
    <property type="entry name" value="PFLE_PFLC"/>
    <property type="match status" value="1"/>
</dbReference>
<evidence type="ECO:0000259" key="15">
    <source>
        <dbReference type="PROSITE" id="PS51918"/>
    </source>
</evidence>
<sequence>MLKGRVHSIETFGTVDGPGIRYIIFFQGCPLRCKYCHNRDTWKPNCGKEYTVDELTQDIMKYQTYMQFSGGGVTASGGEATLQAEFVTELFSKCKELGIHTCLDTAGFADIEKVDKLLDYTDLVLLDIKHIDNEKCKQLTGVGNEKALKLAKHLDERNIPVWIRQVLVPGITDDQKDLEKLGQFISTLNNVDRVEFLPYHGMGIHKWENMGFEYELKDVKEPTPEEVKRASDIVESFGVEVHNNKVAK</sequence>